<feature type="transmembrane region" description="Helical" evidence="9">
    <location>
        <begin position="119"/>
        <end position="139"/>
    </location>
</feature>
<dbReference type="GO" id="GO:0005886">
    <property type="term" value="C:plasma membrane"/>
    <property type="evidence" value="ECO:0007669"/>
    <property type="project" value="UniProtKB-SubCell"/>
</dbReference>
<evidence type="ECO:0000256" key="5">
    <source>
        <dbReference type="ARBA" id="ARBA00022692"/>
    </source>
</evidence>
<feature type="transmembrane region" description="Helical" evidence="9">
    <location>
        <begin position="21"/>
        <end position="45"/>
    </location>
</feature>
<dbReference type="SUPFAM" id="SSF161111">
    <property type="entry name" value="Cation efflux protein transmembrane domain-like"/>
    <property type="match status" value="1"/>
</dbReference>
<dbReference type="InterPro" id="IPR002524">
    <property type="entry name" value="Cation_efflux"/>
</dbReference>
<name>A0A512NIC2_9HYPH</name>
<comment type="caution">
    <text evidence="12">The sequence shown here is derived from an EMBL/GenBank/DDBJ whole genome shotgun (WGS) entry which is preliminary data.</text>
</comment>
<accession>A0A512NIC2</accession>
<feature type="transmembrane region" description="Helical" evidence="9">
    <location>
        <begin position="159"/>
        <end position="177"/>
    </location>
</feature>
<dbReference type="NCBIfam" id="TIGR01297">
    <property type="entry name" value="CDF"/>
    <property type="match status" value="1"/>
</dbReference>
<dbReference type="InterPro" id="IPR058533">
    <property type="entry name" value="Cation_efflux_TM"/>
</dbReference>
<dbReference type="GO" id="GO:0015093">
    <property type="term" value="F:ferrous iron transmembrane transporter activity"/>
    <property type="evidence" value="ECO:0007669"/>
    <property type="project" value="TreeGrafter"/>
</dbReference>
<gene>
    <name evidence="12" type="ORF">RSO01_58280</name>
</gene>
<dbReference type="PANTHER" id="PTHR43840:SF15">
    <property type="entry name" value="MITOCHONDRIAL METAL TRANSPORTER 1-RELATED"/>
    <property type="match status" value="1"/>
</dbReference>
<evidence type="ECO:0000313" key="13">
    <source>
        <dbReference type="Proteomes" id="UP000321058"/>
    </source>
</evidence>
<dbReference type="GO" id="GO:0015086">
    <property type="term" value="F:cadmium ion transmembrane transporter activity"/>
    <property type="evidence" value="ECO:0007669"/>
    <property type="project" value="TreeGrafter"/>
</dbReference>
<dbReference type="PANTHER" id="PTHR43840">
    <property type="entry name" value="MITOCHONDRIAL METAL TRANSPORTER 1-RELATED"/>
    <property type="match status" value="1"/>
</dbReference>
<keyword evidence="13" id="KW-1185">Reference proteome</keyword>
<sequence>MNRGTEQRSSIPVSLRIAAGSLAVSIAVLAIKFGAYLLTGSVALYSDAMESIINVLTAAAAIVAIRSAARPPDAEHPYGHDKAEYLSAVMVGTLIVVAGLAILWEAYGAVLAPKPIDAPWTGVAVNAMATVINAVWSRVLLRQGRKHRSAALVADGKHLLADVITSLGVVVGVAVAVLTGIDVLDAAIAVLVALHVLRSGWDVIRENASGLLDESVPAEELARIREVISRDAGEAIEIHDLRTRHAGRTIFIDFHLVVPGSMSVEQSHEICDRLEAALQKAFDGAVVMIHVEPEHEAKQASAIV</sequence>
<evidence type="ECO:0000313" key="12">
    <source>
        <dbReference type="EMBL" id="GEP58662.1"/>
    </source>
</evidence>
<dbReference type="InterPro" id="IPR027470">
    <property type="entry name" value="Cation_efflux_CTD"/>
</dbReference>
<evidence type="ECO:0000256" key="1">
    <source>
        <dbReference type="ARBA" id="ARBA00004651"/>
    </source>
</evidence>
<keyword evidence="6 9" id="KW-1133">Transmembrane helix</keyword>
<feature type="transmembrane region" description="Helical" evidence="9">
    <location>
        <begin position="85"/>
        <end position="107"/>
    </location>
</feature>
<dbReference type="Pfam" id="PF01545">
    <property type="entry name" value="Cation_efflux"/>
    <property type="match status" value="1"/>
</dbReference>
<keyword evidence="5 9" id="KW-0812">Transmembrane</keyword>
<evidence type="ECO:0000256" key="8">
    <source>
        <dbReference type="ARBA" id="ARBA00068882"/>
    </source>
</evidence>
<feature type="domain" description="Cation efflux protein transmembrane" evidence="10">
    <location>
        <begin position="21"/>
        <end position="212"/>
    </location>
</feature>
<evidence type="ECO:0000256" key="3">
    <source>
        <dbReference type="ARBA" id="ARBA00022448"/>
    </source>
</evidence>
<dbReference type="Gene3D" id="1.20.1510.10">
    <property type="entry name" value="Cation efflux protein transmembrane domain"/>
    <property type="match status" value="1"/>
</dbReference>
<comment type="subcellular location">
    <subcellularLocation>
        <location evidence="1">Cell membrane</location>
        <topology evidence="1">Multi-pass membrane protein</topology>
    </subcellularLocation>
</comment>
<proteinExistence type="inferred from homology"/>
<dbReference type="EMBL" id="BKAJ01000107">
    <property type="protein sequence ID" value="GEP58662.1"/>
    <property type="molecule type" value="Genomic_DNA"/>
</dbReference>
<dbReference type="FunFam" id="3.30.70.1350:FF:000002">
    <property type="entry name" value="Ferrous-iron efflux pump FieF"/>
    <property type="match status" value="1"/>
</dbReference>
<dbReference type="Pfam" id="PF16916">
    <property type="entry name" value="ZT_dimer"/>
    <property type="match status" value="1"/>
</dbReference>
<keyword evidence="4" id="KW-1003">Cell membrane</keyword>
<dbReference type="Proteomes" id="UP000321058">
    <property type="component" value="Unassembled WGS sequence"/>
</dbReference>
<dbReference type="InterPro" id="IPR050291">
    <property type="entry name" value="CDF_Transporter"/>
</dbReference>
<evidence type="ECO:0000256" key="4">
    <source>
        <dbReference type="ARBA" id="ARBA00022475"/>
    </source>
</evidence>
<dbReference type="SUPFAM" id="SSF160240">
    <property type="entry name" value="Cation efflux protein cytoplasmic domain-like"/>
    <property type="match status" value="1"/>
</dbReference>
<comment type="similarity">
    <text evidence="2">Belongs to the cation diffusion facilitator (CDF) transporter (TC 2.A.4) family.</text>
</comment>
<reference evidence="12 13" key="1">
    <citation type="submission" date="2019-07" db="EMBL/GenBank/DDBJ databases">
        <title>Whole genome shotgun sequence of Reyranella soli NBRC 108950.</title>
        <authorList>
            <person name="Hosoyama A."/>
            <person name="Uohara A."/>
            <person name="Ohji S."/>
            <person name="Ichikawa N."/>
        </authorList>
    </citation>
    <scope>NUCLEOTIDE SEQUENCE [LARGE SCALE GENOMIC DNA]</scope>
    <source>
        <strain evidence="12 13">NBRC 108950</strain>
    </source>
</reference>
<dbReference type="GO" id="GO:0006882">
    <property type="term" value="P:intracellular zinc ion homeostasis"/>
    <property type="evidence" value="ECO:0007669"/>
    <property type="project" value="TreeGrafter"/>
</dbReference>
<keyword evidence="7 9" id="KW-0472">Membrane</keyword>
<feature type="transmembrane region" description="Helical" evidence="9">
    <location>
        <begin position="51"/>
        <end position="69"/>
    </location>
</feature>
<organism evidence="12 13">
    <name type="scientific">Reyranella soli</name>
    <dbReference type="NCBI Taxonomy" id="1230389"/>
    <lineage>
        <taxon>Bacteria</taxon>
        <taxon>Pseudomonadati</taxon>
        <taxon>Pseudomonadota</taxon>
        <taxon>Alphaproteobacteria</taxon>
        <taxon>Hyphomicrobiales</taxon>
        <taxon>Reyranellaceae</taxon>
        <taxon>Reyranella</taxon>
    </lineage>
</organism>
<protein>
    <recommendedName>
        <fullName evidence="8">Protein p34</fullName>
    </recommendedName>
</protein>
<evidence type="ECO:0000256" key="7">
    <source>
        <dbReference type="ARBA" id="ARBA00023136"/>
    </source>
</evidence>
<dbReference type="InterPro" id="IPR027469">
    <property type="entry name" value="Cation_efflux_TMD_sf"/>
</dbReference>
<dbReference type="GO" id="GO:0015341">
    <property type="term" value="F:zinc efflux antiporter activity"/>
    <property type="evidence" value="ECO:0007669"/>
    <property type="project" value="TreeGrafter"/>
</dbReference>
<keyword evidence="3" id="KW-0813">Transport</keyword>
<dbReference type="AlphaFoldDB" id="A0A512NIC2"/>
<evidence type="ECO:0000256" key="9">
    <source>
        <dbReference type="SAM" id="Phobius"/>
    </source>
</evidence>
<evidence type="ECO:0000256" key="6">
    <source>
        <dbReference type="ARBA" id="ARBA00022989"/>
    </source>
</evidence>
<dbReference type="InterPro" id="IPR036837">
    <property type="entry name" value="Cation_efflux_CTD_sf"/>
</dbReference>
<dbReference type="Gene3D" id="3.30.70.1350">
    <property type="entry name" value="Cation efflux protein, cytoplasmic domain"/>
    <property type="match status" value="1"/>
</dbReference>
<evidence type="ECO:0000259" key="10">
    <source>
        <dbReference type="Pfam" id="PF01545"/>
    </source>
</evidence>
<evidence type="ECO:0000256" key="2">
    <source>
        <dbReference type="ARBA" id="ARBA00008114"/>
    </source>
</evidence>
<evidence type="ECO:0000259" key="11">
    <source>
        <dbReference type="Pfam" id="PF16916"/>
    </source>
</evidence>
<feature type="domain" description="Cation efflux protein cytoplasmic" evidence="11">
    <location>
        <begin position="217"/>
        <end position="294"/>
    </location>
</feature>